<protein>
    <recommendedName>
        <fullName evidence="3">Phage gp6-like head-tail connector protein</fullName>
    </recommendedName>
</protein>
<sequence>MAALITVEEFFQYVKQPLPADTDDKYKLVESLIYRASDYCREYVGGPIITESITEKIDGTGHDEIKLSKVPVLSVSSVVVDGVDKTAAIGFYEFGILYMDDVFPEGRQNVTVNYSSGYGATHEDIPQGIKQAALLICHYWFKRDTLDYSSTYGESEVITGQWRFPTTALKMLDPYKVRKMAVI</sequence>
<keyword evidence="2" id="KW-1185">Reference proteome</keyword>
<dbReference type="AlphaFoldDB" id="A0A7W1WS62"/>
<name>A0A7W1WS62_9BACL</name>
<gene>
    <name evidence="1" type="ORF">H1191_12365</name>
</gene>
<comment type="caution">
    <text evidence="1">The sequence shown here is derived from an EMBL/GenBank/DDBJ whole genome shotgun (WGS) entry which is preliminary data.</text>
</comment>
<dbReference type="Proteomes" id="UP000535491">
    <property type="component" value="Unassembled WGS sequence"/>
</dbReference>
<accession>A0A7W1WS62</accession>
<organism evidence="1 2">
    <name type="scientific">Paenactinomyces guangxiensis</name>
    <dbReference type="NCBI Taxonomy" id="1490290"/>
    <lineage>
        <taxon>Bacteria</taxon>
        <taxon>Bacillati</taxon>
        <taxon>Bacillota</taxon>
        <taxon>Bacilli</taxon>
        <taxon>Bacillales</taxon>
        <taxon>Thermoactinomycetaceae</taxon>
        <taxon>Paenactinomyces</taxon>
    </lineage>
</organism>
<dbReference type="EMBL" id="JACEIQ010000012">
    <property type="protein sequence ID" value="MBA4495102.1"/>
    <property type="molecule type" value="Genomic_DNA"/>
</dbReference>
<dbReference type="RefSeq" id="WP_181752346.1">
    <property type="nucleotide sequence ID" value="NZ_JACEIQ010000012.1"/>
</dbReference>
<evidence type="ECO:0008006" key="3">
    <source>
        <dbReference type="Google" id="ProtNLM"/>
    </source>
</evidence>
<evidence type="ECO:0000313" key="2">
    <source>
        <dbReference type="Proteomes" id="UP000535491"/>
    </source>
</evidence>
<reference evidence="1 2" key="1">
    <citation type="submission" date="2020-07" db="EMBL/GenBank/DDBJ databases">
        <authorList>
            <person name="Feng H."/>
        </authorList>
    </citation>
    <scope>NUCLEOTIDE SEQUENCE [LARGE SCALE GENOMIC DNA]</scope>
    <source>
        <strain evidence="2">s-10</strain>
    </source>
</reference>
<dbReference type="Gene3D" id="1.10.3230.30">
    <property type="entry name" value="Phage gp6-like head-tail connector protein"/>
    <property type="match status" value="1"/>
</dbReference>
<evidence type="ECO:0000313" key="1">
    <source>
        <dbReference type="EMBL" id="MBA4495102.1"/>
    </source>
</evidence>
<proteinExistence type="predicted"/>